<dbReference type="EMBL" id="KZ772825">
    <property type="protein sequence ID" value="PTQ28734.1"/>
    <property type="molecule type" value="Genomic_DNA"/>
</dbReference>
<accession>A0A2R6W4F1</accession>
<gene>
    <name evidence="2" type="ORF">MARPO_0155s0002</name>
</gene>
<protein>
    <submittedName>
        <fullName evidence="2">Uncharacterized protein</fullName>
    </submittedName>
</protein>
<dbReference type="AlphaFoldDB" id="A0A2R6W4F1"/>
<reference evidence="3" key="1">
    <citation type="journal article" date="2017" name="Cell">
        <title>Insights into land plant evolution garnered from the Marchantia polymorpha genome.</title>
        <authorList>
            <person name="Bowman J.L."/>
            <person name="Kohchi T."/>
            <person name="Yamato K.T."/>
            <person name="Jenkins J."/>
            <person name="Shu S."/>
            <person name="Ishizaki K."/>
            <person name="Yamaoka S."/>
            <person name="Nishihama R."/>
            <person name="Nakamura Y."/>
            <person name="Berger F."/>
            <person name="Adam C."/>
            <person name="Aki S.S."/>
            <person name="Althoff F."/>
            <person name="Araki T."/>
            <person name="Arteaga-Vazquez M.A."/>
            <person name="Balasubrmanian S."/>
            <person name="Barry K."/>
            <person name="Bauer D."/>
            <person name="Boehm C.R."/>
            <person name="Briginshaw L."/>
            <person name="Caballero-Perez J."/>
            <person name="Catarino B."/>
            <person name="Chen F."/>
            <person name="Chiyoda S."/>
            <person name="Chovatia M."/>
            <person name="Davies K.M."/>
            <person name="Delmans M."/>
            <person name="Demura T."/>
            <person name="Dierschke T."/>
            <person name="Dolan L."/>
            <person name="Dorantes-Acosta A.E."/>
            <person name="Eklund D.M."/>
            <person name="Florent S.N."/>
            <person name="Flores-Sandoval E."/>
            <person name="Fujiyama A."/>
            <person name="Fukuzawa H."/>
            <person name="Galik B."/>
            <person name="Grimanelli D."/>
            <person name="Grimwood J."/>
            <person name="Grossniklaus U."/>
            <person name="Hamada T."/>
            <person name="Haseloff J."/>
            <person name="Hetherington A.J."/>
            <person name="Higo A."/>
            <person name="Hirakawa Y."/>
            <person name="Hundley H.N."/>
            <person name="Ikeda Y."/>
            <person name="Inoue K."/>
            <person name="Inoue S.I."/>
            <person name="Ishida S."/>
            <person name="Jia Q."/>
            <person name="Kakita M."/>
            <person name="Kanazawa T."/>
            <person name="Kawai Y."/>
            <person name="Kawashima T."/>
            <person name="Kennedy M."/>
            <person name="Kinose K."/>
            <person name="Kinoshita T."/>
            <person name="Kohara Y."/>
            <person name="Koide E."/>
            <person name="Komatsu K."/>
            <person name="Kopischke S."/>
            <person name="Kubo M."/>
            <person name="Kyozuka J."/>
            <person name="Lagercrantz U."/>
            <person name="Lin S.S."/>
            <person name="Lindquist E."/>
            <person name="Lipzen A.M."/>
            <person name="Lu C.W."/>
            <person name="De Luna E."/>
            <person name="Martienssen R.A."/>
            <person name="Minamino N."/>
            <person name="Mizutani M."/>
            <person name="Mizutani M."/>
            <person name="Mochizuki N."/>
            <person name="Monte I."/>
            <person name="Mosher R."/>
            <person name="Nagasaki H."/>
            <person name="Nakagami H."/>
            <person name="Naramoto S."/>
            <person name="Nishitani K."/>
            <person name="Ohtani M."/>
            <person name="Okamoto T."/>
            <person name="Okumura M."/>
            <person name="Phillips J."/>
            <person name="Pollak B."/>
            <person name="Reinders A."/>
            <person name="Rovekamp M."/>
            <person name="Sano R."/>
            <person name="Sawa S."/>
            <person name="Schmid M.W."/>
            <person name="Shirakawa M."/>
            <person name="Solano R."/>
            <person name="Spunde A."/>
            <person name="Suetsugu N."/>
            <person name="Sugano S."/>
            <person name="Sugiyama A."/>
            <person name="Sun R."/>
            <person name="Suzuki Y."/>
            <person name="Takenaka M."/>
            <person name="Takezawa D."/>
            <person name="Tomogane H."/>
            <person name="Tsuzuki M."/>
            <person name="Ueda T."/>
            <person name="Umeda M."/>
            <person name="Ward J.M."/>
            <person name="Watanabe Y."/>
            <person name="Yazaki K."/>
            <person name="Yokoyama R."/>
            <person name="Yoshitake Y."/>
            <person name="Yotsui I."/>
            <person name="Zachgo S."/>
            <person name="Schmutz J."/>
        </authorList>
    </citation>
    <scope>NUCLEOTIDE SEQUENCE [LARGE SCALE GENOMIC DNA]</scope>
    <source>
        <strain evidence="3">Tak-1</strain>
    </source>
</reference>
<evidence type="ECO:0000313" key="2">
    <source>
        <dbReference type="EMBL" id="PTQ28734.1"/>
    </source>
</evidence>
<proteinExistence type="predicted"/>
<dbReference type="Proteomes" id="UP000244005">
    <property type="component" value="Unassembled WGS sequence"/>
</dbReference>
<name>A0A2R6W4F1_MARPO</name>
<sequence length="307" mass="34917">MTKINLPTRNSPASIVYARHGLNLQHGKLQAHAYKGLGYILKGYKVNLWKISINSLLVLQAEVSHIPNLLIRGDKFSVHALRPLMKFEIQNKVDEDRINDKSSPLSVMCNNLNTDCRIIYFPKDASSMPNSFLHRCCYRNEKHTSHQTIISSLKTPKILKILNDSTKSRNVLKLRTMNLTKRSSPLTVQDASNAQEDPRPKRNHGGHVKNSARPKSKVLKTVKFLKGSQLQHSGVASWLSLSHLKLIDVVTEHVVTRLEKDLAVRKITTISHQYDIENLFRDGKYFVIQLLDSKQFCAYNVTRGAVF</sequence>
<evidence type="ECO:0000313" key="3">
    <source>
        <dbReference type="Proteomes" id="UP000244005"/>
    </source>
</evidence>
<evidence type="ECO:0000256" key="1">
    <source>
        <dbReference type="SAM" id="MobiDB-lite"/>
    </source>
</evidence>
<feature type="compositionally biased region" description="Basic residues" evidence="1">
    <location>
        <begin position="201"/>
        <end position="212"/>
    </location>
</feature>
<feature type="region of interest" description="Disordered" evidence="1">
    <location>
        <begin position="183"/>
        <end position="212"/>
    </location>
</feature>
<organism evidence="2 3">
    <name type="scientific">Marchantia polymorpha</name>
    <name type="common">Common liverwort</name>
    <name type="synonym">Marchantia aquatica</name>
    <dbReference type="NCBI Taxonomy" id="3197"/>
    <lineage>
        <taxon>Eukaryota</taxon>
        <taxon>Viridiplantae</taxon>
        <taxon>Streptophyta</taxon>
        <taxon>Embryophyta</taxon>
        <taxon>Marchantiophyta</taxon>
        <taxon>Marchantiopsida</taxon>
        <taxon>Marchantiidae</taxon>
        <taxon>Marchantiales</taxon>
        <taxon>Marchantiaceae</taxon>
        <taxon>Marchantia</taxon>
    </lineage>
</organism>
<keyword evidence="3" id="KW-1185">Reference proteome</keyword>
<feature type="compositionally biased region" description="Polar residues" evidence="1">
    <location>
        <begin position="183"/>
        <end position="195"/>
    </location>
</feature>
<dbReference type="Gramene" id="Mp8g08170.1">
    <property type="protein sequence ID" value="Mp8g08170.1.cds"/>
    <property type="gene ID" value="Mp8g08170"/>
</dbReference>